<evidence type="ECO:0000313" key="4">
    <source>
        <dbReference type="Proteomes" id="UP001597101"/>
    </source>
</evidence>
<dbReference type="InterPro" id="IPR038404">
    <property type="entry name" value="TRAP_DctP_sf"/>
</dbReference>
<comment type="caution">
    <text evidence="3">The sequence shown here is derived from an EMBL/GenBank/DDBJ whole genome shotgun (WGS) entry which is preliminary data.</text>
</comment>
<dbReference type="NCBIfam" id="NF037995">
    <property type="entry name" value="TRAP_S1"/>
    <property type="match status" value="1"/>
</dbReference>
<gene>
    <name evidence="3" type="ORF">ACFQ14_03055</name>
</gene>
<accession>A0ABW3FAD9</accession>
<dbReference type="InterPro" id="IPR018389">
    <property type="entry name" value="DctP_fam"/>
</dbReference>
<evidence type="ECO:0000256" key="2">
    <source>
        <dbReference type="SAM" id="SignalP"/>
    </source>
</evidence>
<reference evidence="4" key="1">
    <citation type="journal article" date="2019" name="Int. J. Syst. Evol. Microbiol.">
        <title>The Global Catalogue of Microorganisms (GCM) 10K type strain sequencing project: providing services to taxonomists for standard genome sequencing and annotation.</title>
        <authorList>
            <consortium name="The Broad Institute Genomics Platform"/>
            <consortium name="The Broad Institute Genome Sequencing Center for Infectious Disease"/>
            <person name="Wu L."/>
            <person name="Ma J."/>
        </authorList>
    </citation>
    <scope>NUCLEOTIDE SEQUENCE [LARGE SCALE GENOMIC DNA]</scope>
    <source>
        <strain evidence="4">CCUG 60023</strain>
    </source>
</reference>
<dbReference type="Pfam" id="PF03480">
    <property type="entry name" value="DctP"/>
    <property type="match status" value="1"/>
</dbReference>
<dbReference type="Proteomes" id="UP001597101">
    <property type="component" value="Unassembled WGS sequence"/>
</dbReference>
<name>A0ABW3FAD9_9HYPH</name>
<dbReference type="PANTHER" id="PTHR33376">
    <property type="match status" value="1"/>
</dbReference>
<dbReference type="RefSeq" id="WP_377211222.1">
    <property type="nucleotide sequence ID" value="NZ_JBHTJV010000002.1"/>
</dbReference>
<proteinExistence type="predicted"/>
<evidence type="ECO:0000256" key="1">
    <source>
        <dbReference type="ARBA" id="ARBA00022729"/>
    </source>
</evidence>
<dbReference type="Gene3D" id="3.40.190.170">
    <property type="entry name" value="Bacterial extracellular solute-binding protein, family 7"/>
    <property type="match status" value="1"/>
</dbReference>
<organism evidence="3 4">
    <name type="scientific">Pseudahrensia aquimaris</name>
    <dbReference type="NCBI Taxonomy" id="744461"/>
    <lineage>
        <taxon>Bacteria</taxon>
        <taxon>Pseudomonadati</taxon>
        <taxon>Pseudomonadota</taxon>
        <taxon>Alphaproteobacteria</taxon>
        <taxon>Hyphomicrobiales</taxon>
        <taxon>Ahrensiaceae</taxon>
        <taxon>Pseudahrensia</taxon>
    </lineage>
</organism>
<sequence length="330" mass="35557">MNIAKSLAVALCAATLSLSAVVAQAADITLKLAHVAPAQTTYQQAAERFKANLEEASGGTMSVDIVPGGVLGDLGQLWAQTRAGAIDLHLIDIGATIAMKEARPFLVMWTPFLFKDQAHFHRYMESDTFKTMMKDVEEKTGVVYLGYAGDRPPRALTTADKAVKTKDDLAGMKIRTPEHPMIIGAFKAWGANPTPIKASELFTALKTGLVDGQDNGVIDFVGAGYADAQKFYMPLDYIHSGVGIWMSGAKFEGLNDEQKAWVREAAAKAGVDGKKIHADLMAENMAKLESLGVTTVQPDISTFEFARDGIVGNMEGKMWEDGLVAKIRGM</sequence>
<keyword evidence="1 2" id="KW-0732">Signal</keyword>
<dbReference type="EMBL" id="JBHTJV010000002">
    <property type="protein sequence ID" value="MFD0915377.1"/>
    <property type="molecule type" value="Genomic_DNA"/>
</dbReference>
<feature type="chain" id="PRO_5047501735" evidence="2">
    <location>
        <begin position="26"/>
        <end position="330"/>
    </location>
</feature>
<keyword evidence="4" id="KW-1185">Reference proteome</keyword>
<dbReference type="CDD" id="cd13603">
    <property type="entry name" value="PBP2_TRAP_Siap_TeaA_like"/>
    <property type="match status" value="1"/>
</dbReference>
<protein>
    <submittedName>
        <fullName evidence="3">TRAP transporter substrate-binding protein</fullName>
    </submittedName>
</protein>
<feature type="signal peptide" evidence="2">
    <location>
        <begin position="1"/>
        <end position="25"/>
    </location>
</feature>
<dbReference type="PANTHER" id="PTHR33376:SF4">
    <property type="entry name" value="SIALIC ACID-BINDING PERIPLASMIC PROTEIN SIAP"/>
    <property type="match status" value="1"/>
</dbReference>
<evidence type="ECO:0000313" key="3">
    <source>
        <dbReference type="EMBL" id="MFD0915377.1"/>
    </source>
</evidence>